<sequence length="88" mass="9578">MLVKINGSAVYGVEAIPITIEVNWMTSGKDPSIVGLPDNAVKESLQRVESTFKTNGFDMPRTKVVVNLAPADIKKVEPHLISRLALAF</sequence>
<evidence type="ECO:0000313" key="1">
    <source>
        <dbReference type="EMBL" id="MCH5598502.1"/>
    </source>
</evidence>
<protein>
    <recommendedName>
        <fullName evidence="3">Magnesium chelatase</fullName>
    </recommendedName>
</protein>
<name>A0ABS9SJI4_9BACT</name>
<dbReference type="SUPFAM" id="SSF54211">
    <property type="entry name" value="Ribosomal protein S5 domain 2-like"/>
    <property type="match status" value="1"/>
</dbReference>
<dbReference type="InterPro" id="IPR020568">
    <property type="entry name" value="Ribosomal_Su5_D2-typ_SF"/>
</dbReference>
<evidence type="ECO:0008006" key="3">
    <source>
        <dbReference type="Google" id="ProtNLM"/>
    </source>
</evidence>
<gene>
    <name evidence="1" type="ORF">MKP09_11575</name>
</gene>
<dbReference type="Proteomes" id="UP001202248">
    <property type="component" value="Unassembled WGS sequence"/>
</dbReference>
<organism evidence="1 2">
    <name type="scientific">Niabella ginsengisoli</name>
    <dbReference type="NCBI Taxonomy" id="522298"/>
    <lineage>
        <taxon>Bacteria</taxon>
        <taxon>Pseudomonadati</taxon>
        <taxon>Bacteroidota</taxon>
        <taxon>Chitinophagia</taxon>
        <taxon>Chitinophagales</taxon>
        <taxon>Chitinophagaceae</taxon>
        <taxon>Niabella</taxon>
    </lineage>
</organism>
<comment type="caution">
    <text evidence="1">The sequence shown here is derived from an EMBL/GenBank/DDBJ whole genome shotgun (WGS) entry which is preliminary data.</text>
</comment>
<dbReference type="EMBL" id="JAKWBL010000002">
    <property type="protein sequence ID" value="MCH5598502.1"/>
    <property type="molecule type" value="Genomic_DNA"/>
</dbReference>
<dbReference type="Pfam" id="PF13541">
    <property type="entry name" value="ChlI"/>
    <property type="match status" value="1"/>
</dbReference>
<reference evidence="1 2" key="1">
    <citation type="submission" date="2022-02" db="EMBL/GenBank/DDBJ databases">
        <authorList>
            <person name="Min J."/>
        </authorList>
    </citation>
    <scope>NUCLEOTIDE SEQUENCE [LARGE SCALE GENOMIC DNA]</scope>
    <source>
        <strain evidence="1 2">GR10-1</strain>
    </source>
</reference>
<accession>A0ABS9SJI4</accession>
<proteinExistence type="predicted"/>
<keyword evidence="2" id="KW-1185">Reference proteome</keyword>
<evidence type="ECO:0000313" key="2">
    <source>
        <dbReference type="Proteomes" id="UP001202248"/>
    </source>
</evidence>